<protein>
    <submittedName>
        <fullName evidence="2">DUF6406 domain-containing protein</fullName>
    </submittedName>
</protein>
<dbReference type="Pfam" id="PF19944">
    <property type="entry name" value="DUF6406"/>
    <property type="match status" value="1"/>
</dbReference>
<accession>A0ABW3BFN1</accession>
<evidence type="ECO:0000313" key="3">
    <source>
        <dbReference type="Proteomes" id="UP001596956"/>
    </source>
</evidence>
<keyword evidence="1" id="KW-0732">Signal</keyword>
<keyword evidence="3" id="KW-1185">Reference proteome</keyword>
<dbReference type="InterPro" id="IPR045642">
    <property type="entry name" value="DUF6406"/>
</dbReference>
<comment type="caution">
    <text evidence="2">The sequence shown here is derived from an EMBL/GenBank/DDBJ whole genome shotgun (WGS) entry which is preliminary data.</text>
</comment>
<dbReference type="EMBL" id="JBHTHR010000329">
    <property type="protein sequence ID" value="MFD0801927.1"/>
    <property type="molecule type" value="Genomic_DNA"/>
</dbReference>
<dbReference type="InterPro" id="IPR006311">
    <property type="entry name" value="TAT_signal"/>
</dbReference>
<sequence length="140" mass="14105">MTVFDAARRIRRIAIAAAAAAALTAGAAACAQGAPEPAPSSSAPVLGVDNDRVQLLEGTSASVAAEGADDPIELELTGYEDDTEPTVVITAVPPGGSPTEYTLSLGDHLEAGGSSWRVSEIGISESRTQPASVTLMRGGE</sequence>
<evidence type="ECO:0000256" key="1">
    <source>
        <dbReference type="SAM" id="SignalP"/>
    </source>
</evidence>
<evidence type="ECO:0000313" key="2">
    <source>
        <dbReference type="EMBL" id="MFD0801927.1"/>
    </source>
</evidence>
<organism evidence="2 3">
    <name type="scientific">Streptomonospora algeriensis</name>
    <dbReference type="NCBI Taxonomy" id="995084"/>
    <lineage>
        <taxon>Bacteria</taxon>
        <taxon>Bacillati</taxon>
        <taxon>Actinomycetota</taxon>
        <taxon>Actinomycetes</taxon>
        <taxon>Streptosporangiales</taxon>
        <taxon>Nocardiopsidaceae</taxon>
        <taxon>Streptomonospora</taxon>
    </lineage>
</organism>
<feature type="signal peptide" evidence="1">
    <location>
        <begin position="1"/>
        <end position="27"/>
    </location>
</feature>
<dbReference type="PROSITE" id="PS51318">
    <property type="entry name" value="TAT"/>
    <property type="match status" value="1"/>
</dbReference>
<proteinExistence type="predicted"/>
<name>A0ABW3BFN1_9ACTN</name>
<dbReference type="Proteomes" id="UP001596956">
    <property type="component" value="Unassembled WGS sequence"/>
</dbReference>
<reference evidence="3" key="1">
    <citation type="journal article" date="2019" name="Int. J. Syst. Evol. Microbiol.">
        <title>The Global Catalogue of Microorganisms (GCM) 10K type strain sequencing project: providing services to taxonomists for standard genome sequencing and annotation.</title>
        <authorList>
            <consortium name="The Broad Institute Genomics Platform"/>
            <consortium name="The Broad Institute Genome Sequencing Center for Infectious Disease"/>
            <person name="Wu L."/>
            <person name="Ma J."/>
        </authorList>
    </citation>
    <scope>NUCLEOTIDE SEQUENCE [LARGE SCALE GENOMIC DNA]</scope>
    <source>
        <strain evidence="3">CCUG 63369</strain>
    </source>
</reference>
<gene>
    <name evidence="2" type="ORF">ACFQZU_11460</name>
</gene>
<feature type="chain" id="PRO_5045103716" evidence="1">
    <location>
        <begin position="28"/>
        <end position="140"/>
    </location>
</feature>